<reference evidence="4" key="1">
    <citation type="submission" date="2025-08" db="UniProtKB">
        <authorList>
            <consortium name="RefSeq"/>
        </authorList>
    </citation>
    <scope>IDENTIFICATION</scope>
</reference>
<dbReference type="SUPFAM" id="SSF52833">
    <property type="entry name" value="Thioredoxin-like"/>
    <property type="match status" value="1"/>
</dbReference>
<feature type="region of interest" description="Disordered" evidence="1">
    <location>
        <begin position="178"/>
        <end position="209"/>
    </location>
</feature>
<evidence type="ECO:0000259" key="2">
    <source>
        <dbReference type="Pfam" id="PF00085"/>
    </source>
</evidence>
<dbReference type="Proteomes" id="UP000695022">
    <property type="component" value="Unplaced"/>
</dbReference>
<gene>
    <name evidence="4" type="primary">LOC106816847</name>
</gene>
<feature type="domain" description="Thioredoxin" evidence="2">
    <location>
        <begin position="53"/>
        <end position="120"/>
    </location>
</feature>
<dbReference type="GeneID" id="106816847"/>
<name>A0ABM1EXQ1_PRICU</name>
<dbReference type="InterPro" id="IPR013766">
    <property type="entry name" value="Thioredoxin_domain"/>
</dbReference>
<dbReference type="Pfam" id="PF00085">
    <property type="entry name" value="Thioredoxin"/>
    <property type="match status" value="1"/>
</dbReference>
<evidence type="ECO:0000256" key="1">
    <source>
        <dbReference type="SAM" id="MobiDB-lite"/>
    </source>
</evidence>
<sequence length="209" mass="24245">MYSKVVHLILFFRQDPKYSIMYGIICIVHHVLCPEASFKGPENITYFRGPHLEDEIKKDSRVTWIVAFYAAWSPDCISFASTFATMSIKYSLPNLKFGKMDASRYSIVAERFRIDVSPTSKQLPTVIVFQGGREKRRRPYIDYNGKVTRFVMAEEYLIKDLELNQIYEDCKKNPIKMRTKVKVEKKEETPAEGVPPPAEEKGSEEKKND</sequence>
<proteinExistence type="predicted"/>
<dbReference type="InterPro" id="IPR036249">
    <property type="entry name" value="Thioredoxin-like_sf"/>
</dbReference>
<keyword evidence="3" id="KW-1185">Reference proteome</keyword>
<dbReference type="Gene3D" id="3.40.30.10">
    <property type="entry name" value="Glutaredoxin"/>
    <property type="match status" value="1"/>
</dbReference>
<evidence type="ECO:0000313" key="3">
    <source>
        <dbReference type="Proteomes" id="UP000695022"/>
    </source>
</evidence>
<accession>A0ABM1EXQ1</accession>
<protein>
    <submittedName>
        <fullName evidence="4">Thioredoxin-related transmembrane protein 2-A-like</fullName>
    </submittedName>
</protein>
<evidence type="ECO:0000313" key="4">
    <source>
        <dbReference type="RefSeq" id="XP_014676972.1"/>
    </source>
</evidence>
<feature type="compositionally biased region" description="Basic and acidic residues" evidence="1">
    <location>
        <begin position="198"/>
        <end position="209"/>
    </location>
</feature>
<dbReference type="RefSeq" id="XP_014676972.1">
    <property type="nucleotide sequence ID" value="XM_014821486.1"/>
</dbReference>
<organism evidence="3 4">
    <name type="scientific">Priapulus caudatus</name>
    <name type="common">Priapulid worm</name>
    <dbReference type="NCBI Taxonomy" id="37621"/>
    <lineage>
        <taxon>Eukaryota</taxon>
        <taxon>Metazoa</taxon>
        <taxon>Ecdysozoa</taxon>
        <taxon>Scalidophora</taxon>
        <taxon>Priapulida</taxon>
        <taxon>Priapulimorpha</taxon>
        <taxon>Priapulimorphida</taxon>
        <taxon>Priapulidae</taxon>
        <taxon>Priapulus</taxon>
    </lineage>
</organism>